<feature type="domain" description="Acyl-CoA oxidase/dehydrogenase middle" evidence="8">
    <location>
        <begin position="372"/>
        <end position="462"/>
    </location>
</feature>
<evidence type="ECO:0000256" key="2">
    <source>
        <dbReference type="ARBA" id="ARBA00009347"/>
    </source>
</evidence>
<keyword evidence="5" id="KW-1133">Transmembrane helix</keyword>
<dbReference type="Pfam" id="PF00441">
    <property type="entry name" value="Acyl-CoA_dh_1"/>
    <property type="match status" value="1"/>
</dbReference>
<dbReference type="InterPro" id="IPR006091">
    <property type="entry name" value="Acyl-CoA_Oxase/DH_mid-dom"/>
</dbReference>
<comment type="cofactor">
    <cofactor evidence="1">
        <name>FAD</name>
        <dbReference type="ChEBI" id="CHEBI:57692"/>
    </cofactor>
</comment>
<keyword evidence="5" id="KW-0472">Membrane</keyword>
<dbReference type="Proteomes" id="UP000095287">
    <property type="component" value="Unplaced"/>
</dbReference>
<dbReference type="InterPro" id="IPR009100">
    <property type="entry name" value="AcylCoA_DH/oxidase_NM_dom_sf"/>
</dbReference>
<dbReference type="SUPFAM" id="SSF143865">
    <property type="entry name" value="CorA soluble domain-like"/>
    <property type="match status" value="1"/>
</dbReference>
<organism evidence="10 11">
    <name type="scientific">Steinernema glaseri</name>
    <dbReference type="NCBI Taxonomy" id="37863"/>
    <lineage>
        <taxon>Eukaryota</taxon>
        <taxon>Metazoa</taxon>
        <taxon>Ecdysozoa</taxon>
        <taxon>Nematoda</taxon>
        <taxon>Chromadorea</taxon>
        <taxon>Rhabditida</taxon>
        <taxon>Tylenchina</taxon>
        <taxon>Panagrolaimomorpha</taxon>
        <taxon>Strongyloidoidea</taxon>
        <taxon>Steinernematidae</taxon>
        <taxon>Steinernema</taxon>
    </lineage>
</organism>
<evidence type="ECO:0000256" key="3">
    <source>
        <dbReference type="ARBA" id="ARBA00022630"/>
    </source>
</evidence>
<dbReference type="GO" id="GO:0003995">
    <property type="term" value="F:acyl-CoA dehydrogenase activity"/>
    <property type="evidence" value="ECO:0007669"/>
    <property type="project" value="InterPro"/>
</dbReference>
<feature type="transmembrane region" description="Helical" evidence="5">
    <location>
        <begin position="1163"/>
        <end position="1181"/>
    </location>
</feature>
<evidence type="ECO:0000259" key="7">
    <source>
        <dbReference type="Pfam" id="PF00496"/>
    </source>
</evidence>
<feature type="domain" description="Solute-binding protein family 5" evidence="7">
    <location>
        <begin position="738"/>
        <end position="1064"/>
    </location>
</feature>
<evidence type="ECO:0000256" key="4">
    <source>
        <dbReference type="ARBA" id="ARBA00022827"/>
    </source>
</evidence>
<dbReference type="GO" id="GO:0046873">
    <property type="term" value="F:metal ion transmembrane transporter activity"/>
    <property type="evidence" value="ECO:0007669"/>
    <property type="project" value="InterPro"/>
</dbReference>
<keyword evidence="4" id="KW-0274">FAD</keyword>
<dbReference type="Pfam" id="PF00496">
    <property type="entry name" value="SBP_bac_5"/>
    <property type="match status" value="1"/>
</dbReference>
<dbReference type="InterPro" id="IPR036250">
    <property type="entry name" value="AcylCo_DH-like_C"/>
</dbReference>
<dbReference type="Gene3D" id="3.10.105.10">
    <property type="entry name" value="Dipeptide-binding Protein, Domain 3"/>
    <property type="match status" value="1"/>
</dbReference>
<dbReference type="Gene3D" id="3.40.190.10">
    <property type="entry name" value="Periplasmic binding protein-like II"/>
    <property type="match status" value="1"/>
</dbReference>
<name>A0A1I7YBL8_9BILA</name>
<keyword evidence="3" id="KW-0285">Flavoprotein</keyword>
<dbReference type="WBParaSite" id="L893_g14471.t1">
    <property type="protein sequence ID" value="L893_g14471.t1"/>
    <property type="gene ID" value="L893_g14471"/>
</dbReference>
<dbReference type="PANTHER" id="PTHR42707">
    <property type="entry name" value="ACYL-COA DEHYDROGENASE"/>
    <property type="match status" value="1"/>
</dbReference>
<dbReference type="GO" id="GO:0016020">
    <property type="term" value="C:membrane"/>
    <property type="evidence" value="ECO:0007669"/>
    <property type="project" value="InterPro"/>
</dbReference>
<accession>A0A1I7YBL8</accession>
<dbReference type="Gene3D" id="6.10.250.600">
    <property type="match status" value="1"/>
</dbReference>
<protein>
    <submittedName>
        <fullName evidence="11">Acyl-CoA dehydrogenase</fullName>
    </submittedName>
</protein>
<dbReference type="SUPFAM" id="SSF53850">
    <property type="entry name" value="Periplasmic binding protein-like II"/>
    <property type="match status" value="1"/>
</dbReference>
<evidence type="ECO:0000256" key="5">
    <source>
        <dbReference type="SAM" id="Phobius"/>
    </source>
</evidence>
<dbReference type="AlphaFoldDB" id="A0A1I7YBL8"/>
<evidence type="ECO:0000259" key="6">
    <source>
        <dbReference type="Pfam" id="PF00441"/>
    </source>
</evidence>
<dbReference type="InterPro" id="IPR045861">
    <property type="entry name" value="CorA_cytoplasmic_dom"/>
</dbReference>
<dbReference type="Gene3D" id="1.20.58.340">
    <property type="entry name" value="Magnesium transport protein CorA, transmembrane region"/>
    <property type="match status" value="1"/>
</dbReference>
<dbReference type="Pfam" id="PF02770">
    <property type="entry name" value="Acyl-CoA_dh_M"/>
    <property type="match status" value="1"/>
</dbReference>
<feature type="domain" description="Adaptive response protein AidB N-terminal" evidence="9">
    <location>
        <begin position="205"/>
        <end position="357"/>
    </location>
</feature>
<dbReference type="SUPFAM" id="SSF47203">
    <property type="entry name" value="Acyl-CoA dehydrogenase C-terminal domain-like"/>
    <property type="match status" value="1"/>
</dbReference>
<dbReference type="InterPro" id="IPR002523">
    <property type="entry name" value="MgTranspt_CorA/ZnTranspt_ZntB"/>
</dbReference>
<reference evidence="11" key="1">
    <citation type="submission" date="2016-11" db="UniProtKB">
        <authorList>
            <consortium name="WormBaseParasite"/>
        </authorList>
    </citation>
    <scope>IDENTIFICATION</scope>
</reference>
<dbReference type="InterPro" id="IPR009075">
    <property type="entry name" value="AcylCo_DH/oxidase_C"/>
</dbReference>
<keyword evidence="5" id="KW-0812">Transmembrane</keyword>
<dbReference type="Pfam" id="PF01544">
    <property type="entry name" value="CorA"/>
    <property type="match status" value="1"/>
</dbReference>
<dbReference type="Gene3D" id="1.20.140.10">
    <property type="entry name" value="Butyryl-CoA Dehydrogenase, subunit A, domain 3"/>
    <property type="match status" value="1"/>
</dbReference>
<dbReference type="InterPro" id="IPR006089">
    <property type="entry name" value="Acyl-CoA_DH_CS"/>
</dbReference>
<dbReference type="PANTHER" id="PTHR42707:SF3">
    <property type="entry name" value="ACYL-COA DEHYDROGENASE AIDB-RELATED"/>
    <property type="match status" value="1"/>
</dbReference>
<evidence type="ECO:0000313" key="10">
    <source>
        <dbReference type="Proteomes" id="UP000095287"/>
    </source>
</evidence>
<proteinExistence type="inferred from homology"/>
<dbReference type="Gene3D" id="2.40.110.20">
    <property type="match status" value="1"/>
</dbReference>
<keyword evidence="10" id="KW-1185">Reference proteome</keyword>
<feature type="domain" description="Acyl-CoA dehydrogenase/oxidase C-terminal" evidence="6">
    <location>
        <begin position="473"/>
        <end position="627"/>
    </location>
</feature>
<dbReference type="InterPro" id="IPR000914">
    <property type="entry name" value="SBP_5_dom"/>
</dbReference>
<dbReference type="Pfam" id="PF18158">
    <property type="entry name" value="AidB_N"/>
    <property type="match status" value="1"/>
</dbReference>
<evidence type="ECO:0000313" key="11">
    <source>
        <dbReference type="WBParaSite" id="L893_g14471.t1"/>
    </source>
</evidence>
<comment type="similarity">
    <text evidence="2">Belongs to the acyl-CoA dehydrogenase family.</text>
</comment>
<evidence type="ECO:0000259" key="9">
    <source>
        <dbReference type="Pfam" id="PF18158"/>
    </source>
</evidence>
<dbReference type="InterPro" id="IPR052904">
    <property type="entry name" value="Acyl-CoA_dehydrogenase-like"/>
</dbReference>
<dbReference type="InterPro" id="IPR041504">
    <property type="entry name" value="AidB_N"/>
</dbReference>
<sequence>MQEIAPVAPDAQDVVVAAYRYQSGQPAQALDIHHLPAHNPLKDGFIWIGLKDPSEATLRELRSRLESTPALLERGSDFVASELLDLIVDQYQTCLEQTEKAVEAIEQQFLIRGFKENDVRRIYRLRRDLLRVYNAVTPLAELSRRLSRIELAYVDAESRAYFGEVADRIARTSEFINSLRQALAFAFEGGLMIGGEMGLEQQLQNQVPDLMDDDLFGEDPALQHWQSKLASDEARQSLADYGKKLGSAHWREQGALANRQPPQWRGWSAQGQRVDQVDFHPSWHHLMSLGMEQGLHIWPHQPQPGQHLQRAMGFYLHGQIEAGTLCPLTMTRAAAPLLQAEPFQEWAAKLDINQYDSSHQSMAEKSSVLLGMGMTEMQGGSDLRGCTTEAHPEAQAFRLYGHKWFFSVPQADGHLVLAREHEQFSCFLMPRYTEYGLNRRYIRRLKDKLGNRSNASAEIDFDGALAWRVGQAGRGIALLAGMAARTRIDCVLGSAALMRQALVQSLHYCQHRRCFGKQLIDQPLMQAVLLDMSLESEAATHLALFLVDLQELADDPVAQAVLRVLAPAAKFWVCRRAIALCAEAMETWGGNGYIEDGPMPRLLREAPVNSIWEGSGNVMCLDVQRALSQEGVLEALQADLRARTGDDAELGQAAQDLLSTVSQAGGRVWTQKLALLYQACLMRHVAPDAVADMFATHRLQEGPAAVFGLEGVEQASCEELARVDKQEPRPQWLDLRPFTLPGVRALDKHTLRIEVKGKYPQFKYWLAMTFTAPMAWEAERFYSQPRMAQHNLTLDSWPVGTGPFMLTESLTNRRHVLSRNPNYRGEPYPCVGEPGDQEAGLLEDCGKPMPFLDKVVFSLEKESVPLMGKFLQGYYDIPQERGLQLRTAPEAQLFYMGFNWHDPVVGQGDTPEQFEKNRKLRLAISIVFDWEQYVSIFMNDQGEAAHSPLPPGVPGYQPLPQGANPYVYTKDNGVVKRRSLDEARDLLRQAGYPDGRDSRTGKPLILYYDSMMGMGSDATVDWMRRQLAQDKMKRGAAQLFLWGWVADYPDAENFFTLLYGPQAKKDFGGENAANYQSAEFDRLYEQMRFLNDGPDKQAVVQQMIHLVQHDAPWMFGYVPNAGGAYQSWVRNAKPSMMVRDSIQYYRIDPEQRVERIDRWNGPVWWPAIPLGLLALILVWVVRSQAQARRRHVALRKEKD</sequence>
<dbReference type="PROSITE" id="PS00073">
    <property type="entry name" value="ACYL_COA_DH_2"/>
    <property type="match status" value="1"/>
</dbReference>
<dbReference type="SUPFAM" id="SSF56645">
    <property type="entry name" value="Acyl-CoA dehydrogenase NM domain-like"/>
    <property type="match status" value="1"/>
</dbReference>
<evidence type="ECO:0000256" key="1">
    <source>
        <dbReference type="ARBA" id="ARBA00001974"/>
    </source>
</evidence>
<evidence type="ECO:0000259" key="8">
    <source>
        <dbReference type="Pfam" id="PF02770"/>
    </source>
</evidence>